<dbReference type="PROSITE" id="PS51371">
    <property type="entry name" value="CBS"/>
    <property type="match status" value="2"/>
</dbReference>
<evidence type="ECO:0000313" key="5">
    <source>
        <dbReference type="Proteomes" id="UP000223913"/>
    </source>
</evidence>
<evidence type="ECO:0000256" key="1">
    <source>
        <dbReference type="ARBA" id="ARBA00023122"/>
    </source>
</evidence>
<dbReference type="SMART" id="SM00116">
    <property type="entry name" value="CBS"/>
    <property type="match status" value="2"/>
</dbReference>
<dbReference type="InterPro" id="IPR051257">
    <property type="entry name" value="Diverse_CBS-Domain"/>
</dbReference>
<dbReference type="Proteomes" id="UP000223913">
    <property type="component" value="Unassembled WGS sequence"/>
</dbReference>
<dbReference type="OrthoDB" id="1119899at2"/>
<dbReference type="AlphaFoldDB" id="A0A2D0NFS5"/>
<comment type="caution">
    <text evidence="4">The sequence shown here is derived from an EMBL/GenBank/DDBJ whole genome shotgun (WGS) entry which is preliminary data.</text>
</comment>
<feature type="domain" description="CBS" evidence="3">
    <location>
        <begin position="87"/>
        <end position="144"/>
    </location>
</feature>
<protein>
    <submittedName>
        <fullName evidence="4">CBS domain-containing protein</fullName>
    </submittedName>
</protein>
<dbReference type="PANTHER" id="PTHR43080:SF2">
    <property type="entry name" value="CBS DOMAIN-CONTAINING PROTEIN"/>
    <property type="match status" value="1"/>
</dbReference>
<dbReference type="InterPro" id="IPR000644">
    <property type="entry name" value="CBS_dom"/>
</dbReference>
<reference evidence="4 5" key="1">
    <citation type="submission" date="2017-10" db="EMBL/GenBank/DDBJ databases">
        <title>The draft genome sequence of Lewinella nigricans NBRC 102662.</title>
        <authorList>
            <person name="Wang K."/>
        </authorList>
    </citation>
    <scope>NUCLEOTIDE SEQUENCE [LARGE SCALE GENOMIC DNA]</scope>
    <source>
        <strain evidence="4 5">NBRC 102662</strain>
    </source>
</reference>
<name>A0A2D0NFS5_FLAN2</name>
<dbReference type="InterPro" id="IPR046342">
    <property type="entry name" value="CBS_dom_sf"/>
</dbReference>
<evidence type="ECO:0000256" key="2">
    <source>
        <dbReference type="PROSITE-ProRule" id="PRU00703"/>
    </source>
</evidence>
<proteinExistence type="predicted"/>
<gene>
    <name evidence="4" type="ORF">CRP01_06770</name>
</gene>
<accession>A0A2D0NFS5</accession>
<sequence length="148" mass="16198">MQLETPIREIMTTALITVAPDTPVKEIQKIFAANSFHHLPVVEAGSQLVGIVSREDFRIFYEQLSAQSSGPTWSHMQLEHRRAKDLMTASPLCLDPDDTIGLAADIFLANKFHALPVIEDGLLMGILTTHDILAYSVGAGNLSEEEVG</sequence>
<evidence type="ECO:0000259" key="3">
    <source>
        <dbReference type="PROSITE" id="PS51371"/>
    </source>
</evidence>
<dbReference type="RefSeq" id="WP_099149257.1">
    <property type="nucleotide sequence ID" value="NZ_PDUD01000010.1"/>
</dbReference>
<organism evidence="4 5">
    <name type="scientific">Flavilitoribacter nigricans (strain ATCC 23147 / DSM 23189 / NBRC 102662 / NCIMB 1420 / SS-2)</name>
    <name type="common">Lewinella nigricans</name>
    <dbReference type="NCBI Taxonomy" id="1122177"/>
    <lineage>
        <taxon>Bacteria</taxon>
        <taxon>Pseudomonadati</taxon>
        <taxon>Bacteroidota</taxon>
        <taxon>Saprospiria</taxon>
        <taxon>Saprospirales</taxon>
        <taxon>Lewinellaceae</taxon>
        <taxon>Flavilitoribacter</taxon>
    </lineage>
</organism>
<dbReference type="Pfam" id="PF00571">
    <property type="entry name" value="CBS"/>
    <property type="match status" value="2"/>
</dbReference>
<keyword evidence="1 2" id="KW-0129">CBS domain</keyword>
<dbReference type="SUPFAM" id="SSF54631">
    <property type="entry name" value="CBS-domain pair"/>
    <property type="match status" value="1"/>
</dbReference>
<dbReference type="PANTHER" id="PTHR43080">
    <property type="entry name" value="CBS DOMAIN-CONTAINING PROTEIN CBSX3, MITOCHONDRIAL"/>
    <property type="match status" value="1"/>
</dbReference>
<feature type="domain" description="CBS" evidence="3">
    <location>
        <begin position="11"/>
        <end position="69"/>
    </location>
</feature>
<dbReference type="Gene3D" id="3.10.580.10">
    <property type="entry name" value="CBS-domain"/>
    <property type="match status" value="1"/>
</dbReference>
<keyword evidence="5" id="KW-1185">Reference proteome</keyword>
<evidence type="ECO:0000313" key="4">
    <source>
        <dbReference type="EMBL" id="PHN07327.1"/>
    </source>
</evidence>
<dbReference type="EMBL" id="PDUD01000010">
    <property type="protein sequence ID" value="PHN07327.1"/>
    <property type="molecule type" value="Genomic_DNA"/>
</dbReference>